<dbReference type="AlphaFoldDB" id="A0A8J9ULR4"/>
<accession>A0A8J9ULR4</accession>
<keyword evidence="3" id="KW-1185">Reference proteome</keyword>
<reference evidence="2" key="1">
    <citation type="submission" date="2021-12" db="EMBL/GenBank/DDBJ databases">
        <authorList>
            <person name="Martin H S."/>
        </authorList>
    </citation>
    <scope>NUCLEOTIDE SEQUENCE</scope>
</reference>
<evidence type="ECO:0000313" key="3">
    <source>
        <dbReference type="Proteomes" id="UP000838878"/>
    </source>
</evidence>
<dbReference type="EMBL" id="OV170222">
    <property type="protein sequence ID" value="CAH0721309.1"/>
    <property type="molecule type" value="Genomic_DNA"/>
</dbReference>
<dbReference type="Gene3D" id="2.130.10.10">
    <property type="entry name" value="YVTN repeat-like/Quinoprotein amine dehydrogenase"/>
    <property type="match status" value="1"/>
</dbReference>
<dbReference type="InterPro" id="IPR015943">
    <property type="entry name" value="WD40/YVTN_repeat-like_dom_sf"/>
</dbReference>
<keyword evidence="1" id="KW-0732">Signal</keyword>
<sequence length="553" mass="63999">MLLFFLLLSTVSEHSAKKDVISCNGVIFDHVYFDRELLIVNLDRPYNLVLHKFSNTLFFSHTIHNGTEVDFEIMSYDMSKKEIQKVEGIPGGYAIAYDPGNDDVYFGGHDGIYKYNFLNKSAEFFAEEGKSIWGLFVRKNFYYIEYPTQKLYVLVNEKFVQVAEAVNIEVDNFFVSKHNNIYFANKTALYKVEKNSKNTIVLSDDITVRQIVEDSYGDIYFSGNGIYVENKPYFSVKKVAHIDVFGIAFDENDYVMYSDRNAIYRLIQSNNSASCSDTALLFYIIVTIYQVQNLPDKACNRLKIGNKWYERSSLWSGLGKPYNLNVHNGSNTLFFSFTTPETYSDVDFQLAYYNLNSKEYSTIVGITGGCTIAIDQANDEIYLGGSDGIYKYNMFTKIADFHKERGVNIWELYFKRNLFYISYPDQKLYMEVDGKFTVVREFSDIEIDHFHINNDNVYFANKTGLYKYNKYFEAINYLITVRQIVKDNNGNVYICSNLGMFLVNEDGLTKVLEMKNIHGLAFDKDNNFIISDEKSIIKLVESTVMCIDADDHW</sequence>
<name>A0A8J9ULR4_9NEOP</name>
<evidence type="ECO:0000256" key="1">
    <source>
        <dbReference type="SAM" id="SignalP"/>
    </source>
</evidence>
<organism evidence="2 3">
    <name type="scientific">Brenthis ino</name>
    <name type="common">lesser marbled fritillary</name>
    <dbReference type="NCBI Taxonomy" id="405034"/>
    <lineage>
        <taxon>Eukaryota</taxon>
        <taxon>Metazoa</taxon>
        <taxon>Ecdysozoa</taxon>
        <taxon>Arthropoda</taxon>
        <taxon>Hexapoda</taxon>
        <taxon>Insecta</taxon>
        <taxon>Pterygota</taxon>
        <taxon>Neoptera</taxon>
        <taxon>Endopterygota</taxon>
        <taxon>Lepidoptera</taxon>
        <taxon>Glossata</taxon>
        <taxon>Ditrysia</taxon>
        <taxon>Papilionoidea</taxon>
        <taxon>Nymphalidae</taxon>
        <taxon>Heliconiinae</taxon>
        <taxon>Argynnini</taxon>
        <taxon>Brenthis</taxon>
    </lineage>
</organism>
<dbReference type="SUPFAM" id="SSF63829">
    <property type="entry name" value="Calcium-dependent phosphotriesterase"/>
    <property type="match status" value="1"/>
</dbReference>
<evidence type="ECO:0000313" key="2">
    <source>
        <dbReference type="EMBL" id="CAH0721309.1"/>
    </source>
</evidence>
<feature type="non-terminal residue" evidence="2">
    <location>
        <position position="553"/>
    </location>
</feature>
<feature type="signal peptide" evidence="1">
    <location>
        <begin position="1"/>
        <end position="16"/>
    </location>
</feature>
<proteinExistence type="predicted"/>
<evidence type="ECO:0008006" key="4">
    <source>
        <dbReference type="Google" id="ProtNLM"/>
    </source>
</evidence>
<dbReference type="Proteomes" id="UP000838878">
    <property type="component" value="Chromosome 2"/>
</dbReference>
<feature type="chain" id="PRO_5035450301" description="Ommochrome-binding protein" evidence="1">
    <location>
        <begin position="17"/>
        <end position="553"/>
    </location>
</feature>
<protein>
    <recommendedName>
        <fullName evidence="4">Ommochrome-binding protein</fullName>
    </recommendedName>
</protein>
<gene>
    <name evidence="2" type="ORF">BINO364_LOCUS7423</name>
</gene>
<dbReference type="OrthoDB" id="7316416at2759"/>
<dbReference type="SUPFAM" id="SSF101898">
    <property type="entry name" value="NHL repeat"/>
    <property type="match status" value="1"/>
</dbReference>